<evidence type="ECO:0000256" key="1">
    <source>
        <dbReference type="SAM" id="MobiDB-lite"/>
    </source>
</evidence>
<organism evidence="4 5">
    <name type="scientific">Fusarium duplospermum</name>
    <dbReference type="NCBI Taxonomy" id="1325734"/>
    <lineage>
        <taxon>Eukaryota</taxon>
        <taxon>Fungi</taxon>
        <taxon>Dikarya</taxon>
        <taxon>Ascomycota</taxon>
        <taxon>Pezizomycotina</taxon>
        <taxon>Sordariomycetes</taxon>
        <taxon>Hypocreomycetidae</taxon>
        <taxon>Hypocreales</taxon>
        <taxon>Nectriaceae</taxon>
        <taxon>Fusarium</taxon>
        <taxon>Fusarium solani species complex</taxon>
    </lineage>
</organism>
<dbReference type="Pfam" id="PF24476">
    <property type="entry name" value="DUF7580"/>
    <property type="match status" value="1"/>
</dbReference>
<dbReference type="Proteomes" id="UP000288168">
    <property type="component" value="Unassembled WGS sequence"/>
</dbReference>
<reference evidence="4 5" key="1">
    <citation type="submission" date="2017-06" db="EMBL/GenBank/DDBJ databases">
        <title>Comparative genomic analysis of Ambrosia Fusariam Clade fungi.</title>
        <authorList>
            <person name="Stajich J.E."/>
            <person name="Carrillo J."/>
            <person name="Kijimoto T."/>
            <person name="Eskalen A."/>
            <person name="O'Donnell K."/>
            <person name="Kasson M."/>
        </authorList>
    </citation>
    <scope>NUCLEOTIDE SEQUENCE [LARGE SCALE GENOMIC DNA]</scope>
    <source>
        <strain evidence="4 5">NRRL62584</strain>
    </source>
</reference>
<feature type="chain" id="PRO_5019541302" description="DUF7580 domain-containing protein" evidence="2">
    <location>
        <begin position="19"/>
        <end position="569"/>
    </location>
</feature>
<keyword evidence="5" id="KW-1185">Reference proteome</keyword>
<dbReference type="EMBL" id="NKCI01000086">
    <property type="protein sequence ID" value="RSL56990.1"/>
    <property type="molecule type" value="Genomic_DNA"/>
</dbReference>
<feature type="region of interest" description="Disordered" evidence="1">
    <location>
        <begin position="283"/>
        <end position="311"/>
    </location>
</feature>
<feature type="signal peptide" evidence="2">
    <location>
        <begin position="1"/>
        <end position="18"/>
    </location>
</feature>
<evidence type="ECO:0000313" key="4">
    <source>
        <dbReference type="EMBL" id="RSL56990.1"/>
    </source>
</evidence>
<evidence type="ECO:0000256" key="2">
    <source>
        <dbReference type="SAM" id="SignalP"/>
    </source>
</evidence>
<name>A0A428PVE0_9HYPO</name>
<protein>
    <recommendedName>
        <fullName evidence="3">DUF7580 domain-containing protein</fullName>
    </recommendedName>
</protein>
<proteinExistence type="predicted"/>
<keyword evidence="2" id="KW-0732">Signal</keyword>
<feature type="compositionally biased region" description="Pro residues" evidence="1">
    <location>
        <begin position="298"/>
        <end position="309"/>
    </location>
</feature>
<gene>
    <name evidence="4" type="ORF">CEP54_008524</name>
</gene>
<evidence type="ECO:0000313" key="5">
    <source>
        <dbReference type="Proteomes" id="UP000288168"/>
    </source>
</evidence>
<dbReference type="InterPro" id="IPR056002">
    <property type="entry name" value="DUF7580"/>
</dbReference>
<accession>A0A428PVE0</accession>
<feature type="domain" description="DUF7580" evidence="3">
    <location>
        <begin position="179"/>
        <end position="563"/>
    </location>
</feature>
<dbReference type="PANTHER" id="PTHR35186">
    <property type="entry name" value="ANK_REP_REGION DOMAIN-CONTAINING PROTEIN"/>
    <property type="match status" value="1"/>
</dbReference>
<sequence length="569" mass="64007">MAEVAGLVLGAIPIAIWALEKYAEPFETHQNYYISIQTLRADLTMQKSQLEITLRNIGLENPSVDELQECLSAKFPSIHQDLVVIIKAMDERASKLLGDLDIDCNGKPRWTDDSPDRARWEWRRVKRSFASKKNRSLIDDLRKWNQDLRNCLERTEVSAEDDTRQVQALIRGFNPKHCDSIRSCLRSFHRALKSALQCNCPSSHQATIDLDWNLGPLRSQSAFSAGLSYETHPESEHSWRKFHVTPKGSGLVDSKPITASPARIKAKSSSTSGLLDMIHRLPYRTHSTPPQPVQGTTPSPPPPPPPPPAKSIANLCGQVRIQCDPWCITGCLHDPEAGKDRQFSHFSLSQHSEELSLLTRTISLRHLLLNQNSRQAHEHLALSAKQRYAIATSIAWSVLHLSDSPWLGEGWDQDEIKFFVDEGSEGMQLVSQLPSNSYAFHKRTPADQPLSSTTGFSHLIPNKAVFTLGVILIELCLKKPFEELRQTLHYGSKGQVVSDPILDQYQTALDKLNDVYLEAGNSYGDAAQRCIKFSFQGSDSTKRFNIEQFRIQFYNTVVAPVQATYSMMP</sequence>
<evidence type="ECO:0000259" key="3">
    <source>
        <dbReference type="Pfam" id="PF24476"/>
    </source>
</evidence>
<dbReference type="AlphaFoldDB" id="A0A428PVE0"/>
<dbReference type="OrthoDB" id="3565018at2759"/>
<dbReference type="PANTHER" id="PTHR35186:SF4">
    <property type="entry name" value="PRION-INHIBITION AND PROPAGATION HELO DOMAIN-CONTAINING PROTEIN"/>
    <property type="match status" value="1"/>
</dbReference>
<comment type="caution">
    <text evidence="4">The sequence shown here is derived from an EMBL/GenBank/DDBJ whole genome shotgun (WGS) entry which is preliminary data.</text>
</comment>